<dbReference type="SUPFAM" id="SSF69360">
    <property type="entry name" value="Cell wall binding repeat"/>
    <property type="match status" value="1"/>
</dbReference>
<evidence type="ECO:0000256" key="1">
    <source>
        <dbReference type="SAM" id="MobiDB-lite"/>
    </source>
</evidence>
<dbReference type="AlphaFoldDB" id="A0A6S6Z273"/>
<evidence type="ECO:0008006" key="5">
    <source>
        <dbReference type="Google" id="ProtNLM"/>
    </source>
</evidence>
<keyword evidence="2" id="KW-0732">Signal</keyword>
<gene>
    <name evidence="3" type="ORF">LMG3431_02455</name>
</gene>
<dbReference type="EMBL" id="CADIJX010000003">
    <property type="protein sequence ID" value="CAB3646242.1"/>
    <property type="molecule type" value="Genomic_DNA"/>
</dbReference>
<name>A0A6S6Z273_9BURK</name>
<dbReference type="PANTHER" id="PTHR37841">
    <property type="entry name" value="GLR2918 PROTEIN"/>
    <property type="match status" value="1"/>
</dbReference>
<keyword evidence="4" id="KW-1185">Reference proteome</keyword>
<reference evidence="3 4" key="1">
    <citation type="submission" date="2020-04" db="EMBL/GenBank/DDBJ databases">
        <authorList>
            <person name="De Canck E."/>
        </authorList>
    </citation>
    <scope>NUCLEOTIDE SEQUENCE [LARGE SCALE GENOMIC DNA]</scope>
    <source>
        <strain evidence="3 4">LMG 3431</strain>
    </source>
</reference>
<accession>A0A6S6Z273</accession>
<proteinExistence type="predicted"/>
<evidence type="ECO:0000256" key="2">
    <source>
        <dbReference type="SAM" id="SignalP"/>
    </source>
</evidence>
<dbReference type="InterPro" id="IPR032774">
    <property type="entry name" value="WG_beta_rep"/>
</dbReference>
<dbReference type="PANTHER" id="PTHR37841:SF1">
    <property type="entry name" value="DUF3298 DOMAIN-CONTAINING PROTEIN"/>
    <property type="match status" value="1"/>
</dbReference>
<evidence type="ECO:0000313" key="3">
    <source>
        <dbReference type="EMBL" id="CAB3646242.1"/>
    </source>
</evidence>
<feature type="region of interest" description="Disordered" evidence="1">
    <location>
        <begin position="1015"/>
        <end position="1037"/>
    </location>
</feature>
<dbReference type="Proteomes" id="UP000494108">
    <property type="component" value="Unassembled WGS sequence"/>
</dbReference>
<evidence type="ECO:0000313" key="4">
    <source>
        <dbReference type="Proteomes" id="UP000494108"/>
    </source>
</evidence>
<feature type="signal peptide" evidence="2">
    <location>
        <begin position="1"/>
        <end position="25"/>
    </location>
</feature>
<feature type="chain" id="PRO_5028933797" description="WG repeat-containing protein" evidence="2">
    <location>
        <begin position="26"/>
        <end position="1037"/>
    </location>
</feature>
<organism evidence="3 4">
    <name type="scientific">Achromobacter pestifer</name>
    <dbReference type="NCBI Taxonomy" id="1353889"/>
    <lineage>
        <taxon>Bacteria</taxon>
        <taxon>Pseudomonadati</taxon>
        <taxon>Pseudomonadota</taxon>
        <taxon>Betaproteobacteria</taxon>
        <taxon>Burkholderiales</taxon>
        <taxon>Alcaligenaceae</taxon>
        <taxon>Achromobacter</taxon>
    </lineage>
</organism>
<sequence>MRGALTPLAMALALALPGIHATAQADSWIDRCTTSYYGQGSDTYCHQAYSEGLAAMLTGSRADDAGVWGYIDKQGRMAIPPAYSDAKPFQNGLAAVSQGDLWGYIDASGKWVITPRFSTATGFNAEGTALAEEDDRDVLIDRQGKVIKTFALGTRTWGFQPGQKLASMEVPTPPRLFNTATGKAASLPAGVMMLAAPTDGYLPAQLRESRYNGWWGLLDTQGRWALPPDLLRSREAPMRDGGVIAVRRDERWEFVDPSGAALSPARYERVEQVAPGLWLVQPENGRPSLLDAKLNTLHTFSQRYVGVQERDGWRYLPDVLATMLISPAGKLTQLALRDGRVDINQGRAWVYGVPLSSVETPGIDAQATAAGSMETADAAQEAAPVQAEAADGAQAVDYAAPAPDVAAATDAAAADSTAIRATDASKPAEEMVLTDTPEVAAVAAAEAAGATLSTQQEDSDSQTTSMASPGVEVLFQIYAQDGTPMLDADTAASLHGYQISALSPGKTALRDQGAADMPLALLRPNDYQQPSAILTASGKLVSNPEWDDIDIYDATMPLIVRTTGGKFGAIDGKGNWAVPATFSGIRKFSGAYTWARTPGMSRGDALLIDRQGKTIPIPAEVSADSEQLNGELLTYRTPDENRTRRWGIWNVRLGAPALKPAYERIEEFEDDWVRVQDKDGWGVVNREGKWVVRPTHSGAYDMEYLGNGFMLVEDPQGKNNADHYAQSPYKIINLRTGHASETVYGKPSKVKGGSYIGELADGSAVLFDAQGRPTRLSDGRPESKDQYGDWIIVRNDEREGAIDARGNLAVPALYGEFNPFFAQPEGLARVNLGSGYRLIDQSGKTVLEKRGDGFPLASMKRLLFTDYTESSSIMTDLQGREITRFAGRHSVEYSRASEGVVPYSDGNDKSGFVNADGKRVVGAHFSELGPMKNGLARARRVERTGKLYGYIDLSGRYAIAPAFAWADDFHDERAMVLRSGVVEFIDTRGKTTARTGVLCDRVVILDGQENLTWPPEELTCPEVTNPPPPVLDNAKAE</sequence>
<dbReference type="Pfam" id="PF14903">
    <property type="entry name" value="WG_beta_rep"/>
    <property type="match status" value="4"/>
</dbReference>
<protein>
    <recommendedName>
        <fullName evidence="5">WG repeat-containing protein</fullName>
    </recommendedName>
</protein>